<proteinExistence type="predicted"/>
<dbReference type="OrthoDB" id="10043382at2759"/>
<dbReference type="Proteomes" id="UP000828390">
    <property type="component" value="Unassembled WGS sequence"/>
</dbReference>
<dbReference type="Pfam" id="PF09056">
    <property type="entry name" value="Phospholip_A2_3"/>
    <property type="match status" value="1"/>
</dbReference>
<dbReference type="InterPro" id="IPR036444">
    <property type="entry name" value="PLipase_A2_dom_sf"/>
</dbReference>
<name>A0A9D4EIM2_DREPO</name>
<reference evidence="2" key="2">
    <citation type="submission" date="2020-11" db="EMBL/GenBank/DDBJ databases">
        <authorList>
            <person name="McCartney M.A."/>
            <person name="Auch B."/>
            <person name="Kono T."/>
            <person name="Mallez S."/>
            <person name="Becker A."/>
            <person name="Gohl D.M."/>
            <person name="Silverstein K.A.T."/>
            <person name="Koren S."/>
            <person name="Bechman K.B."/>
            <person name="Herman A."/>
            <person name="Abrahante J.E."/>
            <person name="Garbe J."/>
        </authorList>
    </citation>
    <scope>NUCLEOTIDE SEQUENCE</scope>
    <source>
        <strain evidence="2">Duluth1</strain>
        <tissue evidence="2">Whole animal</tissue>
    </source>
</reference>
<feature type="chain" id="PRO_5039703512" evidence="1">
    <location>
        <begin position="24"/>
        <end position="126"/>
    </location>
</feature>
<organism evidence="2 3">
    <name type="scientific">Dreissena polymorpha</name>
    <name type="common">Zebra mussel</name>
    <name type="synonym">Mytilus polymorpha</name>
    <dbReference type="NCBI Taxonomy" id="45954"/>
    <lineage>
        <taxon>Eukaryota</taxon>
        <taxon>Metazoa</taxon>
        <taxon>Spiralia</taxon>
        <taxon>Lophotrochozoa</taxon>
        <taxon>Mollusca</taxon>
        <taxon>Bivalvia</taxon>
        <taxon>Autobranchia</taxon>
        <taxon>Heteroconchia</taxon>
        <taxon>Euheterodonta</taxon>
        <taxon>Imparidentia</taxon>
        <taxon>Neoheterodontei</taxon>
        <taxon>Myida</taxon>
        <taxon>Dreissenoidea</taxon>
        <taxon>Dreissenidae</taxon>
        <taxon>Dreissena</taxon>
    </lineage>
</organism>
<dbReference type="EMBL" id="JAIWYP010000008">
    <property type="protein sequence ID" value="KAH3780370.1"/>
    <property type="molecule type" value="Genomic_DNA"/>
</dbReference>
<sequence length="126" mass="14522">MKLGIVIALTTAVMLMELHICAAQCKPKKMADGCTHVVDLKFTDDCNKHDICYACGNGRGFSRLNCDDRYYENMINTCNTKVNWFLRPGCKGIAWVYYRKVRDFDEKSYKVPSEKFCKEAWVRACV</sequence>
<dbReference type="SUPFAM" id="SSF48619">
    <property type="entry name" value="Phospholipase A2, PLA2"/>
    <property type="match status" value="1"/>
</dbReference>
<dbReference type="Gene3D" id="1.20.90.10">
    <property type="entry name" value="Phospholipase A2 domain"/>
    <property type="match status" value="1"/>
</dbReference>
<feature type="signal peptide" evidence="1">
    <location>
        <begin position="1"/>
        <end position="23"/>
    </location>
</feature>
<evidence type="ECO:0000313" key="3">
    <source>
        <dbReference type="Proteomes" id="UP000828390"/>
    </source>
</evidence>
<accession>A0A9D4EIM2</accession>
<protein>
    <submittedName>
        <fullName evidence="2">Uncharacterized protein</fullName>
    </submittedName>
</protein>
<dbReference type="InterPro" id="IPR015141">
    <property type="entry name" value="PLipase_A2_prok/fun"/>
</dbReference>
<dbReference type="AlphaFoldDB" id="A0A9D4EIM2"/>
<evidence type="ECO:0000256" key="1">
    <source>
        <dbReference type="SAM" id="SignalP"/>
    </source>
</evidence>
<dbReference type="GO" id="GO:0004623">
    <property type="term" value="F:phospholipase A2 activity"/>
    <property type="evidence" value="ECO:0007669"/>
    <property type="project" value="InterPro"/>
</dbReference>
<dbReference type="GO" id="GO:0006644">
    <property type="term" value="P:phospholipid metabolic process"/>
    <property type="evidence" value="ECO:0007669"/>
    <property type="project" value="InterPro"/>
</dbReference>
<keyword evidence="1" id="KW-0732">Signal</keyword>
<reference evidence="2" key="1">
    <citation type="journal article" date="2019" name="bioRxiv">
        <title>The Genome of the Zebra Mussel, Dreissena polymorpha: A Resource for Invasive Species Research.</title>
        <authorList>
            <person name="McCartney M.A."/>
            <person name="Auch B."/>
            <person name="Kono T."/>
            <person name="Mallez S."/>
            <person name="Zhang Y."/>
            <person name="Obille A."/>
            <person name="Becker A."/>
            <person name="Abrahante J.E."/>
            <person name="Garbe J."/>
            <person name="Badalamenti J.P."/>
            <person name="Herman A."/>
            <person name="Mangelson H."/>
            <person name="Liachko I."/>
            <person name="Sullivan S."/>
            <person name="Sone E.D."/>
            <person name="Koren S."/>
            <person name="Silverstein K.A.T."/>
            <person name="Beckman K.B."/>
            <person name="Gohl D.M."/>
        </authorList>
    </citation>
    <scope>NUCLEOTIDE SEQUENCE</scope>
    <source>
        <strain evidence="2">Duluth1</strain>
        <tissue evidence="2">Whole animal</tissue>
    </source>
</reference>
<comment type="caution">
    <text evidence="2">The sequence shown here is derived from an EMBL/GenBank/DDBJ whole genome shotgun (WGS) entry which is preliminary data.</text>
</comment>
<evidence type="ECO:0000313" key="2">
    <source>
        <dbReference type="EMBL" id="KAH3780370.1"/>
    </source>
</evidence>
<dbReference type="GO" id="GO:0050482">
    <property type="term" value="P:arachidonate secretion"/>
    <property type="evidence" value="ECO:0007669"/>
    <property type="project" value="InterPro"/>
</dbReference>
<gene>
    <name evidence="2" type="ORF">DPMN_158183</name>
</gene>
<keyword evidence="3" id="KW-1185">Reference proteome</keyword>